<evidence type="ECO:0000256" key="7">
    <source>
        <dbReference type="ARBA" id="ARBA00048539"/>
    </source>
</evidence>
<comment type="similarity">
    <text evidence="8">Belongs to the tRNA(Ile)-lysidine synthase family.</text>
</comment>
<accession>A0ABX8WLJ5</accession>
<dbReference type="SMART" id="SM00977">
    <property type="entry name" value="TilS_C"/>
    <property type="match status" value="1"/>
</dbReference>
<evidence type="ECO:0000256" key="8">
    <source>
        <dbReference type="HAMAP-Rule" id="MF_01161"/>
    </source>
</evidence>
<dbReference type="InterPro" id="IPR014729">
    <property type="entry name" value="Rossmann-like_a/b/a_fold"/>
</dbReference>
<evidence type="ECO:0000256" key="2">
    <source>
        <dbReference type="ARBA" id="ARBA00022490"/>
    </source>
</evidence>
<dbReference type="Proteomes" id="UP000824755">
    <property type="component" value="Chromosome"/>
</dbReference>
<dbReference type="EMBL" id="CP080544">
    <property type="protein sequence ID" value="QYR52501.1"/>
    <property type="molecule type" value="Genomic_DNA"/>
</dbReference>
<evidence type="ECO:0000313" key="11">
    <source>
        <dbReference type="Proteomes" id="UP000824755"/>
    </source>
</evidence>
<comment type="function">
    <text evidence="8">Ligates lysine onto the cytidine present at position 34 of the AUA codon-specific tRNA(Ile) that contains the anticodon CAU, in an ATP-dependent manner. Cytidine is converted to lysidine, thus changing the amino acid specificity of the tRNA from methionine to isoleucine.</text>
</comment>
<name>A0ABX8WLJ5_9GAMM</name>
<keyword evidence="4 8" id="KW-0819">tRNA processing</keyword>
<comment type="catalytic activity">
    <reaction evidence="7 8">
        <text>cytidine(34) in tRNA(Ile2) + L-lysine + ATP = lysidine(34) in tRNA(Ile2) + AMP + diphosphate + H(+)</text>
        <dbReference type="Rhea" id="RHEA:43744"/>
        <dbReference type="Rhea" id="RHEA-COMP:10625"/>
        <dbReference type="Rhea" id="RHEA-COMP:10670"/>
        <dbReference type="ChEBI" id="CHEBI:15378"/>
        <dbReference type="ChEBI" id="CHEBI:30616"/>
        <dbReference type="ChEBI" id="CHEBI:32551"/>
        <dbReference type="ChEBI" id="CHEBI:33019"/>
        <dbReference type="ChEBI" id="CHEBI:82748"/>
        <dbReference type="ChEBI" id="CHEBI:83665"/>
        <dbReference type="ChEBI" id="CHEBI:456215"/>
        <dbReference type="EC" id="6.3.4.19"/>
    </reaction>
</comment>
<protein>
    <recommendedName>
        <fullName evidence="8">tRNA(Ile)-lysidine synthase</fullName>
        <ecNumber evidence="8">6.3.4.19</ecNumber>
    </recommendedName>
    <alternativeName>
        <fullName evidence="8">tRNA(Ile)-2-lysyl-cytidine synthase</fullName>
    </alternativeName>
    <alternativeName>
        <fullName evidence="8">tRNA(Ile)-lysidine synthetase</fullName>
    </alternativeName>
</protein>
<evidence type="ECO:0000256" key="5">
    <source>
        <dbReference type="ARBA" id="ARBA00022741"/>
    </source>
</evidence>
<dbReference type="InterPro" id="IPR015262">
    <property type="entry name" value="tRNA_Ile_lys_synt_subst-bd"/>
</dbReference>
<dbReference type="PANTHER" id="PTHR43033">
    <property type="entry name" value="TRNA(ILE)-LYSIDINE SYNTHASE-RELATED"/>
    <property type="match status" value="1"/>
</dbReference>
<evidence type="ECO:0000313" key="10">
    <source>
        <dbReference type="EMBL" id="QYR52501.1"/>
    </source>
</evidence>
<evidence type="ECO:0000256" key="1">
    <source>
        <dbReference type="ARBA" id="ARBA00004496"/>
    </source>
</evidence>
<keyword evidence="6 8" id="KW-0067">ATP-binding</keyword>
<proteinExistence type="inferred from homology"/>
<dbReference type="RefSeq" id="WP_220379286.1">
    <property type="nucleotide sequence ID" value="NZ_CP080544.1"/>
</dbReference>
<dbReference type="Pfam" id="PF09179">
    <property type="entry name" value="TilS"/>
    <property type="match status" value="1"/>
</dbReference>
<dbReference type="PANTHER" id="PTHR43033:SF1">
    <property type="entry name" value="TRNA(ILE)-LYSIDINE SYNTHASE-RELATED"/>
    <property type="match status" value="1"/>
</dbReference>
<dbReference type="NCBIfam" id="TIGR02433">
    <property type="entry name" value="lysidine_TilS_C"/>
    <property type="match status" value="1"/>
</dbReference>
<evidence type="ECO:0000256" key="6">
    <source>
        <dbReference type="ARBA" id="ARBA00022840"/>
    </source>
</evidence>
<dbReference type="InterPro" id="IPR012094">
    <property type="entry name" value="tRNA_Ile_lys_synt"/>
</dbReference>
<keyword evidence="3 8" id="KW-0436">Ligase</keyword>
<organism evidence="10 11">
    <name type="scientific">Lysobacter soyae</name>
    <dbReference type="NCBI Taxonomy" id="2764185"/>
    <lineage>
        <taxon>Bacteria</taxon>
        <taxon>Pseudomonadati</taxon>
        <taxon>Pseudomonadota</taxon>
        <taxon>Gammaproteobacteria</taxon>
        <taxon>Lysobacterales</taxon>
        <taxon>Lysobacteraceae</taxon>
        <taxon>Lysobacter</taxon>
    </lineage>
</organism>
<dbReference type="InterPro" id="IPR012796">
    <property type="entry name" value="Lysidine-tRNA-synth_C"/>
</dbReference>
<evidence type="ECO:0000256" key="3">
    <source>
        <dbReference type="ARBA" id="ARBA00022598"/>
    </source>
</evidence>
<dbReference type="Gene3D" id="3.40.50.620">
    <property type="entry name" value="HUPs"/>
    <property type="match status" value="1"/>
</dbReference>
<comment type="domain">
    <text evidence="8">The N-terminal region contains the highly conserved SGGXDS motif, predicted to be a P-loop motif involved in ATP binding.</text>
</comment>
<dbReference type="EC" id="6.3.4.19" evidence="8"/>
<comment type="subcellular location">
    <subcellularLocation>
        <location evidence="1 8">Cytoplasm</location>
    </subcellularLocation>
</comment>
<dbReference type="SUPFAM" id="SSF56037">
    <property type="entry name" value="PheT/TilS domain"/>
    <property type="match status" value="1"/>
</dbReference>
<keyword evidence="2 8" id="KW-0963">Cytoplasm</keyword>
<dbReference type="Gene3D" id="1.20.59.20">
    <property type="match status" value="1"/>
</dbReference>
<keyword evidence="5 8" id="KW-0547">Nucleotide-binding</keyword>
<feature type="binding site" evidence="8">
    <location>
        <begin position="26"/>
        <end position="31"/>
    </location>
    <ligand>
        <name>ATP</name>
        <dbReference type="ChEBI" id="CHEBI:30616"/>
    </ligand>
</feature>
<reference evidence="10 11" key="1">
    <citation type="submission" date="2021-08" db="EMBL/GenBank/DDBJ databases">
        <title>Lysobacter sp. strain CJ11 Genome sequencing and assembly.</title>
        <authorList>
            <person name="Kim I."/>
        </authorList>
    </citation>
    <scope>NUCLEOTIDE SEQUENCE [LARGE SCALE GENOMIC DNA]</scope>
    <source>
        <strain evidence="10 11">CJ11</strain>
    </source>
</reference>
<sequence length="435" mass="48481">MPLEQSLRPLPAGLEGAGSRIVVAYSGGLDSTVLLHALRRVYGARVHALHVHHGMQTDADAWAEHCLRICKEWAVPIEVARVQVSGNGRGLEDAAREARRAAFSAHLSQGDILALAHHQDDQAETFLLNALRGSGPDGLSAMPMLQVINDAFYWRPWLQVPRTQLAHYAQKHALEWIEDPTNATTRFDRNYLRLSVMPLLRARWPHAAAAFARAAELQAQTRSDLDATTREMLAQCRLADDDLRVDALMRFSVEDRARVLRAWVASLGLPPLGSSHLQQIERDVLAARQDATPVFEWAQARMLRWRDVLHASKQDTPAEFAEVRWDGTTPLPLPDGRRLRLMPAGALPQSYTLVARRGGERIRLPGRSHHTEVKKLLQALGVPAWQRSQLPLLVDESGEVHAIPGWAVSETLSSWLQRTGSQLVHDTEIDPACLD</sequence>
<dbReference type="CDD" id="cd01992">
    <property type="entry name" value="TilS_N"/>
    <property type="match status" value="1"/>
</dbReference>
<dbReference type="InterPro" id="IPR012795">
    <property type="entry name" value="tRNA_Ile_lys_synt_N"/>
</dbReference>
<gene>
    <name evidence="8 10" type="primary">tilS</name>
    <name evidence="10" type="ORF">H8L67_07845</name>
</gene>
<dbReference type="HAMAP" id="MF_01161">
    <property type="entry name" value="tRNA_Ile_lys_synt"/>
    <property type="match status" value="1"/>
</dbReference>
<evidence type="ECO:0000259" key="9">
    <source>
        <dbReference type="SMART" id="SM00977"/>
    </source>
</evidence>
<dbReference type="Pfam" id="PF11734">
    <property type="entry name" value="TilS_C"/>
    <property type="match status" value="1"/>
</dbReference>
<keyword evidence="11" id="KW-1185">Reference proteome</keyword>
<feature type="domain" description="Lysidine-tRNA(Ile) synthetase C-terminal" evidence="9">
    <location>
        <begin position="351"/>
        <end position="425"/>
    </location>
</feature>
<dbReference type="NCBIfam" id="TIGR02432">
    <property type="entry name" value="lysidine_TilS_N"/>
    <property type="match status" value="1"/>
</dbReference>
<dbReference type="Pfam" id="PF01171">
    <property type="entry name" value="ATP_bind_3"/>
    <property type="match status" value="1"/>
</dbReference>
<dbReference type="SUPFAM" id="SSF52402">
    <property type="entry name" value="Adenine nucleotide alpha hydrolases-like"/>
    <property type="match status" value="1"/>
</dbReference>
<dbReference type="GO" id="GO:0032267">
    <property type="term" value="F:tRNA(Ile)-lysidine synthase activity"/>
    <property type="evidence" value="ECO:0007669"/>
    <property type="project" value="UniProtKB-EC"/>
</dbReference>
<dbReference type="InterPro" id="IPR011063">
    <property type="entry name" value="TilS/TtcA_N"/>
</dbReference>
<evidence type="ECO:0000256" key="4">
    <source>
        <dbReference type="ARBA" id="ARBA00022694"/>
    </source>
</evidence>
<dbReference type="SUPFAM" id="SSF82829">
    <property type="entry name" value="MesJ substrate recognition domain-like"/>
    <property type="match status" value="1"/>
</dbReference>